<sequence>MEIAFIKPITKYSDILHVLKDKSCIGEDSTSEGNFLNISFYYEILVSTEFQGAVDTKTALISVNEISYFFPWQIVISSLIMNSTSWQDDEICNDQESYTEMTL</sequence>
<organism evidence="1 2">
    <name type="scientific">Canna indica</name>
    <name type="common">Indian-shot</name>
    <dbReference type="NCBI Taxonomy" id="4628"/>
    <lineage>
        <taxon>Eukaryota</taxon>
        <taxon>Viridiplantae</taxon>
        <taxon>Streptophyta</taxon>
        <taxon>Embryophyta</taxon>
        <taxon>Tracheophyta</taxon>
        <taxon>Spermatophyta</taxon>
        <taxon>Magnoliopsida</taxon>
        <taxon>Liliopsida</taxon>
        <taxon>Zingiberales</taxon>
        <taxon>Cannaceae</taxon>
        <taxon>Canna</taxon>
    </lineage>
</organism>
<dbReference type="EMBL" id="CP136894">
    <property type="protein sequence ID" value="WOL07532.1"/>
    <property type="molecule type" value="Genomic_DNA"/>
</dbReference>
<reference evidence="1 2" key="1">
    <citation type="submission" date="2023-10" db="EMBL/GenBank/DDBJ databases">
        <title>Chromosome-scale genome assembly provides insights into flower coloration mechanisms of Canna indica.</title>
        <authorList>
            <person name="Li C."/>
        </authorList>
    </citation>
    <scope>NUCLEOTIDE SEQUENCE [LARGE SCALE GENOMIC DNA]</scope>
    <source>
        <tissue evidence="1">Flower</tissue>
    </source>
</reference>
<gene>
    <name evidence="1" type="ORF">Cni_G16276</name>
</gene>
<evidence type="ECO:0000313" key="1">
    <source>
        <dbReference type="EMBL" id="WOL07532.1"/>
    </source>
</evidence>
<dbReference type="Proteomes" id="UP001327560">
    <property type="component" value="Chromosome 5"/>
</dbReference>
<keyword evidence="2" id="KW-1185">Reference proteome</keyword>
<accession>A0AAQ3KJX3</accession>
<proteinExistence type="predicted"/>
<dbReference type="AlphaFoldDB" id="A0AAQ3KJX3"/>
<protein>
    <submittedName>
        <fullName evidence="1">Uncharacterized protein</fullName>
    </submittedName>
</protein>
<evidence type="ECO:0000313" key="2">
    <source>
        <dbReference type="Proteomes" id="UP001327560"/>
    </source>
</evidence>
<name>A0AAQ3KJX3_9LILI</name>